<reference evidence="12 13" key="1">
    <citation type="submission" date="2019-11" db="EMBL/GenBank/DDBJ databases">
        <title>Agromyces kandeliae sp. nov., isolated from mangrove soil.</title>
        <authorList>
            <person name="Wang R."/>
        </authorList>
    </citation>
    <scope>NUCLEOTIDE SEQUENCE [LARGE SCALE GENOMIC DNA]</scope>
    <source>
        <strain evidence="12 13">JCM 11431</strain>
    </source>
</reference>
<dbReference type="InterPro" id="IPR037069">
    <property type="entry name" value="AcylCoA_DH/ox_N_sf"/>
</dbReference>
<evidence type="ECO:0000256" key="2">
    <source>
        <dbReference type="ARBA" id="ARBA00009347"/>
    </source>
</evidence>
<comment type="catalytic activity">
    <reaction evidence="6">
        <text>a 2,3-saturated acyl-CoA + A = a 2,3-dehydroacyl-CoA + AH2</text>
        <dbReference type="Rhea" id="RHEA:48608"/>
        <dbReference type="ChEBI" id="CHEBI:13193"/>
        <dbReference type="ChEBI" id="CHEBI:17499"/>
        <dbReference type="ChEBI" id="CHEBI:60015"/>
        <dbReference type="ChEBI" id="CHEBI:65111"/>
    </reaction>
</comment>
<dbReference type="FunFam" id="1.10.540.10:FF:000001">
    <property type="entry name" value="Very long-chain-specific acyl-CoA dehydrogenase, mitochondrial"/>
    <property type="match status" value="1"/>
</dbReference>
<dbReference type="PANTHER" id="PTHR48083:SF31">
    <property type="entry name" value="ACYL-COA DEHYDROGENASE FADE10-RELATED"/>
    <property type="match status" value="1"/>
</dbReference>
<evidence type="ECO:0000256" key="8">
    <source>
        <dbReference type="SAM" id="MobiDB-lite"/>
    </source>
</evidence>
<dbReference type="SUPFAM" id="SSF47203">
    <property type="entry name" value="Acyl-CoA dehydrogenase C-terminal domain-like"/>
    <property type="match status" value="1"/>
</dbReference>
<dbReference type="GO" id="GO:0033539">
    <property type="term" value="P:fatty acid beta-oxidation using acyl-CoA dehydrogenase"/>
    <property type="evidence" value="ECO:0007669"/>
    <property type="project" value="TreeGrafter"/>
</dbReference>
<comment type="similarity">
    <text evidence="2 7">Belongs to the acyl-CoA dehydrogenase family.</text>
</comment>
<feature type="region of interest" description="Disordered" evidence="8">
    <location>
        <begin position="17"/>
        <end position="66"/>
    </location>
</feature>
<evidence type="ECO:0000256" key="7">
    <source>
        <dbReference type="RuleBase" id="RU362125"/>
    </source>
</evidence>
<feature type="domain" description="Acyl-CoA oxidase/dehydrogenase middle" evidence="10">
    <location>
        <begin position="222"/>
        <end position="316"/>
    </location>
</feature>
<dbReference type="FunFam" id="1.20.140.10:FF:000019">
    <property type="entry name" value="Acyl-CoA dehydrogenase"/>
    <property type="match status" value="1"/>
</dbReference>
<evidence type="ECO:0000256" key="3">
    <source>
        <dbReference type="ARBA" id="ARBA00022630"/>
    </source>
</evidence>
<evidence type="ECO:0000313" key="12">
    <source>
        <dbReference type="EMBL" id="MUN08072.1"/>
    </source>
</evidence>
<feature type="domain" description="Acyl-CoA dehydrogenase/oxidase C-terminal" evidence="9">
    <location>
        <begin position="332"/>
        <end position="490"/>
    </location>
</feature>
<keyword evidence="13" id="KW-1185">Reference proteome</keyword>
<dbReference type="Gene3D" id="1.10.540.10">
    <property type="entry name" value="Acyl-CoA dehydrogenase/oxidase, N-terminal domain"/>
    <property type="match status" value="1"/>
</dbReference>
<evidence type="ECO:0000259" key="9">
    <source>
        <dbReference type="Pfam" id="PF00441"/>
    </source>
</evidence>
<dbReference type="InterPro" id="IPR036250">
    <property type="entry name" value="AcylCo_DH-like_C"/>
</dbReference>
<keyword evidence="5 7" id="KW-0560">Oxidoreductase</keyword>
<dbReference type="EMBL" id="WODA01000023">
    <property type="protein sequence ID" value="MUN08072.1"/>
    <property type="molecule type" value="Genomic_DNA"/>
</dbReference>
<dbReference type="Proteomes" id="UP000480122">
    <property type="component" value="Unassembled WGS sequence"/>
</dbReference>
<evidence type="ECO:0000256" key="6">
    <source>
        <dbReference type="ARBA" id="ARBA00052546"/>
    </source>
</evidence>
<dbReference type="Pfam" id="PF02771">
    <property type="entry name" value="Acyl-CoA_dh_N"/>
    <property type="match status" value="1"/>
</dbReference>
<keyword evidence="3 7" id="KW-0285">Flavoprotein</keyword>
<organism evidence="12 13">
    <name type="scientific">Agromyces luteolus</name>
    <dbReference type="NCBI Taxonomy" id="88373"/>
    <lineage>
        <taxon>Bacteria</taxon>
        <taxon>Bacillati</taxon>
        <taxon>Actinomycetota</taxon>
        <taxon>Actinomycetes</taxon>
        <taxon>Micrococcales</taxon>
        <taxon>Microbacteriaceae</taxon>
        <taxon>Agromyces</taxon>
    </lineage>
</organism>
<dbReference type="InterPro" id="IPR009100">
    <property type="entry name" value="AcylCoA_DH/oxidase_NM_dom_sf"/>
</dbReference>
<dbReference type="InterPro" id="IPR006091">
    <property type="entry name" value="Acyl-CoA_Oxase/DH_mid-dom"/>
</dbReference>
<evidence type="ECO:0000259" key="10">
    <source>
        <dbReference type="Pfam" id="PF02770"/>
    </source>
</evidence>
<dbReference type="Gene3D" id="1.20.140.10">
    <property type="entry name" value="Butyryl-CoA Dehydrogenase, subunit A, domain 3"/>
    <property type="match status" value="2"/>
</dbReference>
<dbReference type="GO" id="GO:0050660">
    <property type="term" value="F:flavin adenine dinucleotide binding"/>
    <property type="evidence" value="ECO:0007669"/>
    <property type="project" value="InterPro"/>
</dbReference>
<comment type="cofactor">
    <cofactor evidence="1 7">
        <name>FAD</name>
        <dbReference type="ChEBI" id="CHEBI:57692"/>
    </cofactor>
</comment>
<dbReference type="OrthoDB" id="2769798at2"/>
<protein>
    <submittedName>
        <fullName evidence="12">Acyl-CoA dehydrogenase</fullName>
    </submittedName>
</protein>
<dbReference type="SUPFAM" id="SSF56645">
    <property type="entry name" value="Acyl-CoA dehydrogenase NM domain-like"/>
    <property type="match status" value="1"/>
</dbReference>
<dbReference type="InterPro" id="IPR013786">
    <property type="entry name" value="AcylCoA_DH/ox_N"/>
</dbReference>
<name>A0A7C9LDY5_9MICO</name>
<accession>A0A7C9LDY5</accession>
<dbReference type="AlphaFoldDB" id="A0A7C9LDY5"/>
<dbReference type="InterPro" id="IPR009075">
    <property type="entry name" value="AcylCo_DH/oxidase_C"/>
</dbReference>
<dbReference type="GO" id="GO:0005737">
    <property type="term" value="C:cytoplasm"/>
    <property type="evidence" value="ECO:0007669"/>
    <property type="project" value="TreeGrafter"/>
</dbReference>
<evidence type="ECO:0000259" key="11">
    <source>
        <dbReference type="Pfam" id="PF02771"/>
    </source>
</evidence>
<sequence>MTCRHRAGEGCDIRCAPPNGVTPRPTRARAGPALSPGVRWGQNEEVRVSSTRESAASPVTQVDEQESRAVAEAAREQEWRKPSFAKGLYLGQFDLSLIHPHPRPDAERVERGEAFLADLEAFLRTVDVAEIEREARIPDAVFQGLADLGAFGMKIPVDYGGLGLGQIYYNHALTMIGSVNASIGALLSAHQSVGVPEPLMLAGTEEQKRRWLPRCAAGAVSAFLLTEPEVGSDPARLQATAVPSEDGAEYVLDGTKLWTTNGVVAELLVVMARVPKSDGHRGGISAFIVEADAPGITVHRRNAFMGLRGLENGLTSLTGVRVPAENLVGQEGQGLKIALTTLNAGRLAIPAICAGAGKWSLKIAREWSAARVQWGRPVGEHAAVAHKIAFIAATTFALEAVVDLSGMLADEDRKDIRIEAALAKLWASEMGWRIADELVQIRGGRGFETAESLRARGERAVGAEQLLRDLRINRIFEGSTEIMHLLIAREAVDAHLTAAGDLIDPKLEVADRLKAAVSAGGFYARWLPQLVAGKGDLPTAYDEFGPLATHLRYVERTSRKLARATFYGMARWQGGLERRQGFLARVVDIGAELFAVAASCVRAEMIGADTPDQRRSAFQLAHTFAEQSRHRTERLLHELWDNTDATDERLASRVLDGDYAWLEDGILDPSEGTGPWITEAIPADATEDVHRRVIAPTQEA</sequence>
<dbReference type="GO" id="GO:0003995">
    <property type="term" value="F:acyl-CoA dehydrogenase activity"/>
    <property type="evidence" value="ECO:0007669"/>
    <property type="project" value="TreeGrafter"/>
</dbReference>
<feature type="compositionally biased region" description="Polar residues" evidence="8">
    <location>
        <begin position="48"/>
        <end position="62"/>
    </location>
</feature>
<keyword evidence="4 7" id="KW-0274">FAD</keyword>
<comment type="caution">
    <text evidence="12">The sequence shown here is derived from an EMBL/GenBank/DDBJ whole genome shotgun (WGS) entry which is preliminary data.</text>
</comment>
<evidence type="ECO:0000256" key="1">
    <source>
        <dbReference type="ARBA" id="ARBA00001974"/>
    </source>
</evidence>
<evidence type="ECO:0000313" key="13">
    <source>
        <dbReference type="Proteomes" id="UP000480122"/>
    </source>
</evidence>
<dbReference type="InterPro" id="IPR046373">
    <property type="entry name" value="Acyl-CoA_Oxase/DH_mid-dom_sf"/>
</dbReference>
<dbReference type="Pfam" id="PF00441">
    <property type="entry name" value="Acyl-CoA_dh_1"/>
    <property type="match status" value="1"/>
</dbReference>
<dbReference type="InterPro" id="IPR050741">
    <property type="entry name" value="Acyl-CoA_dehydrogenase"/>
</dbReference>
<evidence type="ECO:0000256" key="4">
    <source>
        <dbReference type="ARBA" id="ARBA00022827"/>
    </source>
</evidence>
<evidence type="ECO:0000256" key="5">
    <source>
        <dbReference type="ARBA" id="ARBA00023002"/>
    </source>
</evidence>
<feature type="domain" description="Acyl-CoA dehydrogenase/oxidase N-terminal" evidence="11">
    <location>
        <begin position="116"/>
        <end position="218"/>
    </location>
</feature>
<proteinExistence type="inferred from homology"/>
<gene>
    <name evidence="12" type="ORF">GLX25_13210</name>
</gene>
<dbReference type="Gene3D" id="2.40.110.10">
    <property type="entry name" value="Butyryl-CoA Dehydrogenase, subunit A, domain 2"/>
    <property type="match status" value="1"/>
</dbReference>
<dbReference type="PANTHER" id="PTHR48083">
    <property type="entry name" value="MEDIUM-CHAIN SPECIFIC ACYL-COA DEHYDROGENASE, MITOCHONDRIAL-RELATED"/>
    <property type="match status" value="1"/>
</dbReference>
<dbReference type="Pfam" id="PF02770">
    <property type="entry name" value="Acyl-CoA_dh_M"/>
    <property type="match status" value="1"/>
</dbReference>